<evidence type="ECO:0000313" key="1">
    <source>
        <dbReference type="EMBL" id="MDM5272363.1"/>
    </source>
</evidence>
<dbReference type="Pfam" id="PF11015">
    <property type="entry name" value="DUF2853"/>
    <property type="match status" value="1"/>
</dbReference>
<dbReference type="InterPro" id="IPR023154">
    <property type="entry name" value="Jann4075-like_sf"/>
</dbReference>
<reference evidence="1" key="1">
    <citation type="submission" date="2023-01" db="EMBL/GenBank/DDBJ databases">
        <title>Sulfurovum sp. zt1-1 genome assembly.</title>
        <authorList>
            <person name="Wang J."/>
        </authorList>
    </citation>
    <scope>NUCLEOTIDE SEQUENCE</scope>
    <source>
        <strain evidence="1">Zt1-1</strain>
    </source>
</reference>
<protein>
    <submittedName>
        <fullName evidence="1">DUF2853 family protein</fullName>
    </submittedName>
</protein>
<comment type="caution">
    <text evidence="1">The sequence shown here is derived from an EMBL/GenBank/DDBJ whole genome shotgun (WGS) entry which is preliminary data.</text>
</comment>
<accession>A0ABT7QZZ9</accession>
<dbReference type="Proteomes" id="UP001169069">
    <property type="component" value="Unassembled WGS sequence"/>
</dbReference>
<proteinExistence type="predicted"/>
<dbReference type="SUPFAM" id="SSF158587">
    <property type="entry name" value="Jann4075-like"/>
    <property type="match status" value="1"/>
</dbReference>
<gene>
    <name evidence="1" type="ORF">PGH07_09225</name>
</gene>
<organism evidence="1 2">
    <name type="scientific">Sulfurovum zhangzhouensis</name>
    <dbReference type="NCBI Taxonomy" id="3019067"/>
    <lineage>
        <taxon>Bacteria</taxon>
        <taxon>Pseudomonadati</taxon>
        <taxon>Campylobacterota</taxon>
        <taxon>Epsilonproteobacteria</taxon>
        <taxon>Campylobacterales</taxon>
        <taxon>Sulfurovaceae</taxon>
        <taxon>Sulfurovum</taxon>
    </lineage>
</organism>
<evidence type="ECO:0000313" key="2">
    <source>
        <dbReference type="Proteomes" id="UP001169069"/>
    </source>
</evidence>
<sequence>MSKLDEKVAHYVEECKKLGLALSSELIEKVTIALGPSIYNNDSEIVSCTDESEVETVRENFLKNKLGLTQSDKELDAAIANVCEMMGNSNRHKYRALFYAQLAKNFGKTAIYD</sequence>
<name>A0ABT7QZZ9_9BACT</name>
<keyword evidence="2" id="KW-1185">Reference proteome</keyword>
<dbReference type="InterPro" id="IPR021274">
    <property type="entry name" value="DUF2853"/>
</dbReference>
<dbReference type="EMBL" id="JAQIBD010000003">
    <property type="protein sequence ID" value="MDM5272363.1"/>
    <property type="molecule type" value="Genomic_DNA"/>
</dbReference>
<dbReference type="Gene3D" id="1.10.238.120">
    <property type="entry name" value="Jann4075-like"/>
    <property type="match status" value="1"/>
</dbReference>
<dbReference type="RefSeq" id="WP_289414163.1">
    <property type="nucleotide sequence ID" value="NZ_JAQIBD010000003.1"/>
</dbReference>